<accession>A0A7C4U0R7</accession>
<proteinExistence type="predicted"/>
<evidence type="ECO:0000313" key="2">
    <source>
        <dbReference type="EMBL" id="HGW60207.1"/>
    </source>
</evidence>
<gene>
    <name evidence="2" type="ORF">ENV82_02030</name>
</gene>
<organism evidence="2">
    <name type="scientific">Caldisericum exile</name>
    <dbReference type="NCBI Taxonomy" id="693075"/>
    <lineage>
        <taxon>Bacteria</taxon>
        <taxon>Pseudomonadati</taxon>
        <taxon>Caldisericota/Cryosericota group</taxon>
        <taxon>Caldisericota</taxon>
        <taxon>Caldisericia</taxon>
        <taxon>Caldisericales</taxon>
        <taxon>Caldisericaceae</taxon>
        <taxon>Caldisericum</taxon>
    </lineage>
</organism>
<dbReference type="SUPFAM" id="SSF103196">
    <property type="entry name" value="Roadblock/LC7 domain"/>
    <property type="match status" value="1"/>
</dbReference>
<dbReference type="AlphaFoldDB" id="A0A7C4U0R7"/>
<dbReference type="SMART" id="SM00960">
    <property type="entry name" value="Robl_LC7"/>
    <property type="match status" value="1"/>
</dbReference>
<dbReference type="InterPro" id="IPR004942">
    <property type="entry name" value="Roadblock/LAMTOR2_dom"/>
</dbReference>
<dbReference type="Pfam" id="PF03259">
    <property type="entry name" value="Robl_LC7"/>
    <property type="match status" value="1"/>
</dbReference>
<dbReference type="EMBL" id="DTHV01000064">
    <property type="protein sequence ID" value="HGW60207.1"/>
    <property type="molecule type" value="Genomic_DNA"/>
</dbReference>
<reference evidence="2" key="1">
    <citation type="journal article" date="2020" name="mSystems">
        <title>Genome- and Community-Level Interaction Insights into Carbon Utilization and Element Cycling Functions of Hydrothermarchaeota in Hydrothermal Sediment.</title>
        <authorList>
            <person name="Zhou Z."/>
            <person name="Liu Y."/>
            <person name="Xu W."/>
            <person name="Pan J."/>
            <person name="Luo Z.H."/>
            <person name="Li M."/>
        </authorList>
    </citation>
    <scope>NUCLEOTIDE SEQUENCE [LARGE SCALE GENOMIC DNA]</scope>
    <source>
        <strain evidence="2">SpSt-794</strain>
    </source>
</reference>
<name>A0A7C4U0R7_9BACT</name>
<sequence length="115" mass="12482">MEKILSKVKSLQGVLGVYLVDAEGTLLYANSSLDNSPIELSYLLASLKGYLSQMLEVTKMGKFVDTFIDGTVGRIIFSSLKNGDILVVFASNVSNLGLIKYEMANAIEQLGKLSQ</sequence>
<feature type="domain" description="Roadblock/LAMTOR2" evidence="1">
    <location>
        <begin position="1"/>
        <end position="90"/>
    </location>
</feature>
<dbReference type="Gene3D" id="3.30.450.30">
    <property type="entry name" value="Dynein light chain 2a, cytoplasmic"/>
    <property type="match status" value="1"/>
</dbReference>
<evidence type="ECO:0000259" key="1">
    <source>
        <dbReference type="SMART" id="SM00960"/>
    </source>
</evidence>
<protein>
    <recommendedName>
        <fullName evidence="1">Roadblock/LAMTOR2 domain-containing protein</fullName>
    </recommendedName>
</protein>
<comment type="caution">
    <text evidence="2">The sequence shown here is derived from an EMBL/GenBank/DDBJ whole genome shotgun (WGS) entry which is preliminary data.</text>
</comment>